<dbReference type="CDD" id="cd02230">
    <property type="entry name" value="cupin_HP0902-like"/>
    <property type="match status" value="1"/>
</dbReference>
<name>A0A0P6X792_9CHLR</name>
<accession>A0A0P6X792</accession>
<dbReference type="PANTHER" id="PTHR37694">
    <property type="entry name" value="SLR8022 PROTEIN"/>
    <property type="match status" value="1"/>
</dbReference>
<dbReference type="STRING" id="360411.AC812_09710"/>
<dbReference type="Gene3D" id="2.60.120.10">
    <property type="entry name" value="Jelly Rolls"/>
    <property type="match status" value="1"/>
</dbReference>
<reference evidence="2 3" key="1">
    <citation type="submission" date="2015-07" db="EMBL/GenBank/DDBJ databases">
        <title>Draft genome of Bellilinea caldifistulae DSM 17877.</title>
        <authorList>
            <person name="Hemp J."/>
            <person name="Ward L.M."/>
            <person name="Pace L.A."/>
            <person name="Fischer W.W."/>
        </authorList>
    </citation>
    <scope>NUCLEOTIDE SEQUENCE [LARGE SCALE GENOMIC DNA]</scope>
    <source>
        <strain evidence="2 3">GOMI-1</strain>
    </source>
</reference>
<sequence length="112" mass="12129">MEKTPTEVWNVAELIEVQPQAVVSRTLINQKSGTVTLFAFDGGQGLSEHTAPYDALVQLLEGEMDIHIAGQPYRLHGGQMLLMPAGQPHALKANQPAKMLLIMIRAAPGDSQ</sequence>
<dbReference type="InterPro" id="IPR014710">
    <property type="entry name" value="RmlC-like_jellyroll"/>
</dbReference>
<feature type="domain" description="Cupin type-2" evidence="1">
    <location>
        <begin position="38"/>
        <end position="102"/>
    </location>
</feature>
<evidence type="ECO:0000313" key="3">
    <source>
        <dbReference type="Proteomes" id="UP000050514"/>
    </source>
</evidence>
<protein>
    <submittedName>
        <fullName evidence="2">Cupin</fullName>
    </submittedName>
</protein>
<proteinExistence type="predicted"/>
<keyword evidence="3" id="KW-1185">Reference proteome</keyword>
<evidence type="ECO:0000259" key="1">
    <source>
        <dbReference type="Pfam" id="PF07883"/>
    </source>
</evidence>
<dbReference type="PATRIC" id="fig|360411.5.peg.371"/>
<dbReference type="PANTHER" id="PTHR37694:SF1">
    <property type="entry name" value="SLR8022 PROTEIN"/>
    <property type="match status" value="1"/>
</dbReference>
<organism evidence="2 3">
    <name type="scientific">Bellilinea caldifistulae</name>
    <dbReference type="NCBI Taxonomy" id="360411"/>
    <lineage>
        <taxon>Bacteria</taxon>
        <taxon>Bacillati</taxon>
        <taxon>Chloroflexota</taxon>
        <taxon>Anaerolineae</taxon>
        <taxon>Anaerolineales</taxon>
        <taxon>Anaerolineaceae</taxon>
        <taxon>Bellilinea</taxon>
    </lineage>
</organism>
<gene>
    <name evidence="2" type="ORF">AC812_09710</name>
</gene>
<dbReference type="Proteomes" id="UP000050514">
    <property type="component" value="Unassembled WGS sequence"/>
</dbReference>
<evidence type="ECO:0000313" key="2">
    <source>
        <dbReference type="EMBL" id="KPL75225.1"/>
    </source>
</evidence>
<dbReference type="EMBL" id="LGHJ01000015">
    <property type="protein sequence ID" value="KPL75225.1"/>
    <property type="molecule type" value="Genomic_DNA"/>
</dbReference>
<dbReference type="OrthoDB" id="9793184at2"/>
<dbReference type="SUPFAM" id="SSF51182">
    <property type="entry name" value="RmlC-like cupins"/>
    <property type="match status" value="1"/>
</dbReference>
<dbReference type="InterPro" id="IPR011051">
    <property type="entry name" value="RmlC_Cupin_sf"/>
</dbReference>
<dbReference type="RefSeq" id="WP_061913223.1">
    <property type="nucleotide sequence ID" value="NZ_DF967971.1"/>
</dbReference>
<dbReference type="AlphaFoldDB" id="A0A0P6X792"/>
<comment type="caution">
    <text evidence="2">The sequence shown here is derived from an EMBL/GenBank/DDBJ whole genome shotgun (WGS) entry which is preliminary data.</text>
</comment>
<dbReference type="Pfam" id="PF07883">
    <property type="entry name" value="Cupin_2"/>
    <property type="match status" value="1"/>
</dbReference>
<dbReference type="InterPro" id="IPR013096">
    <property type="entry name" value="Cupin_2"/>
</dbReference>